<gene>
    <name evidence="2" type="ORF">HHK36_025854</name>
</gene>
<dbReference type="AlphaFoldDB" id="A0A835D3X8"/>
<keyword evidence="3" id="KW-1185">Reference proteome</keyword>
<proteinExistence type="predicted"/>
<accession>A0A835D3X8</accession>
<sequence length="79" mass="8963">MAEMVMLSTNEENPKLAKKAGGYTTKNRTPECKEKFEVKRGEVGMSSDSSLGYWRFGLRNTENGRLCRCRSEPNRCALL</sequence>
<evidence type="ECO:0000256" key="1">
    <source>
        <dbReference type="SAM" id="MobiDB-lite"/>
    </source>
</evidence>
<organism evidence="2 3">
    <name type="scientific">Tetracentron sinense</name>
    <name type="common">Spur-leaf</name>
    <dbReference type="NCBI Taxonomy" id="13715"/>
    <lineage>
        <taxon>Eukaryota</taxon>
        <taxon>Viridiplantae</taxon>
        <taxon>Streptophyta</taxon>
        <taxon>Embryophyta</taxon>
        <taxon>Tracheophyta</taxon>
        <taxon>Spermatophyta</taxon>
        <taxon>Magnoliopsida</taxon>
        <taxon>Trochodendrales</taxon>
        <taxon>Trochodendraceae</taxon>
        <taxon>Tetracentron</taxon>
    </lineage>
</organism>
<protein>
    <submittedName>
        <fullName evidence="2">Uncharacterized protein</fullName>
    </submittedName>
</protein>
<evidence type="ECO:0000313" key="3">
    <source>
        <dbReference type="Proteomes" id="UP000655225"/>
    </source>
</evidence>
<reference evidence="2 3" key="1">
    <citation type="submission" date="2020-04" db="EMBL/GenBank/DDBJ databases">
        <title>Plant Genome Project.</title>
        <authorList>
            <person name="Zhang R.-G."/>
        </authorList>
    </citation>
    <scope>NUCLEOTIDE SEQUENCE [LARGE SCALE GENOMIC DNA]</scope>
    <source>
        <strain evidence="2">YNK0</strain>
        <tissue evidence="2">Leaf</tissue>
    </source>
</reference>
<comment type="caution">
    <text evidence="2">The sequence shown here is derived from an EMBL/GenBank/DDBJ whole genome shotgun (WGS) entry which is preliminary data.</text>
</comment>
<dbReference type="EMBL" id="JABCRI010000019">
    <property type="protein sequence ID" value="KAF8389161.1"/>
    <property type="molecule type" value="Genomic_DNA"/>
</dbReference>
<dbReference type="Proteomes" id="UP000655225">
    <property type="component" value="Unassembled WGS sequence"/>
</dbReference>
<feature type="region of interest" description="Disordered" evidence="1">
    <location>
        <begin position="1"/>
        <end position="24"/>
    </location>
</feature>
<name>A0A835D3X8_TETSI</name>
<evidence type="ECO:0000313" key="2">
    <source>
        <dbReference type="EMBL" id="KAF8389161.1"/>
    </source>
</evidence>